<dbReference type="EMBL" id="HACA01004946">
    <property type="protein sequence ID" value="CDW22307.1"/>
    <property type="molecule type" value="Transcribed_RNA"/>
</dbReference>
<evidence type="ECO:0000313" key="1">
    <source>
        <dbReference type="EMBL" id="CDW22307.1"/>
    </source>
</evidence>
<name>A0A0K2T9R3_LEPSM</name>
<reference evidence="1" key="1">
    <citation type="submission" date="2014-05" db="EMBL/GenBank/DDBJ databases">
        <authorList>
            <person name="Chronopoulou M."/>
        </authorList>
    </citation>
    <scope>NUCLEOTIDE SEQUENCE</scope>
    <source>
        <tissue evidence="1">Whole organism</tissue>
    </source>
</reference>
<proteinExistence type="predicted"/>
<organism evidence="1">
    <name type="scientific">Lepeophtheirus salmonis</name>
    <name type="common">Salmon louse</name>
    <name type="synonym">Caligus salmonis</name>
    <dbReference type="NCBI Taxonomy" id="72036"/>
    <lineage>
        <taxon>Eukaryota</taxon>
        <taxon>Metazoa</taxon>
        <taxon>Ecdysozoa</taxon>
        <taxon>Arthropoda</taxon>
        <taxon>Crustacea</taxon>
        <taxon>Multicrustacea</taxon>
        <taxon>Hexanauplia</taxon>
        <taxon>Copepoda</taxon>
        <taxon>Siphonostomatoida</taxon>
        <taxon>Caligidae</taxon>
        <taxon>Lepeophtheirus</taxon>
    </lineage>
</organism>
<protein>
    <submittedName>
        <fullName evidence="1">Uncharacterized protein</fullName>
    </submittedName>
</protein>
<accession>A0A0K2T9R3</accession>
<sequence length="70" mass="7921">MIANRELFIENGSGRTEEMERSIYFISIKVHTTIKLSTGLGAPNKSFGSTFEVIFFALWSRPSIYQGESE</sequence>
<dbReference type="AlphaFoldDB" id="A0A0K2T9R3"/>